<dbReference type="RefSeq" id="XP_064727500.1">
    <property type="nucleotide sequence ID" value="XM_064877113.1"/>
</dbReference>
<comment type="caution">
    <text evidence="1">The sequence shown here is derived from an EMBL/GenBank/DDBJ whole genome shotgun (WGS) entry which is preliminary data.</text>
</comment>
<protein>
    <submittedName>
        <fullName evidence="1">Uncharacterized protein</fullName>
    </submittedName>
</protein>
<dbReference type="SUPFAM" id="SSF100950">
    <property type="entry name" value="NagB/RpiA/CoA transferase-like"/>
    <property type="match status" value="1"/>
</dbReference>
<gene>
    <name evidence="1" type="ORF">PMZ80_008714</name>
</gene>
<organism evidence="1 2">
    <name type="scientific">Knufia obscura</name>
    <dbReference type="NCBI Taxonomy" id="1635080"/>
    <lineage>
        <taxon>Eukaryota</taxon>
        <taxon>Fungi</taxon>
        <taxon>Dikarya</taxon>
        <taxon>Ascomycota</taxon>
        <taxon>Pezizomycotina</taxon>
        <taxon>Eurotiomycetes</taxon>
        <taxon>Chaetothyriomycetidae</taxon>
        <taxon>Chaetothyriales</taxon>
        <taxon>Trichomeriaceae</taxon>
        <taxon>Knufia</taxon>
    </lineage>
</organism>
<evidence type="ECO:0000313" key="2">
    <source>
        <dbReference type="Proteomes" id="UP001334248"/>
    </source>
</evidence>
<reference evidence="1 2" key="1">
    <citation type="journal article" date="2023" name="Res Sq">
        <title>Genomic and morphological characterization of Knufia obscura isolated from the Mars 2020 spacecraft assembly facility.</title>
        <authorList>
            <person name="Chander A.M."/>
            <person name="Teixeira M.M."/>
            <person name="Singh N.K."/>
            <person name="Williams M.P."/>
            <person name="Parker C.W."/>
            <person name="Leo P."/>
            <person name="Stajich J.E."/>
            <person name="Torok T."/>
            <person name="Tighe S."/>
            <person name="Mason C.E."/>
            <person name="Venkateswaran K."/>
        </authorList>
    </citation>
    <scope>NUCLEOTIDE SEQUENCE [LARGE SCALE GENOMIC DNA]</scope>
    <source>
        <strain evidence="1 2">CCFEE 5817</strain>
    </source>
</reference>
<dbReference type="InterPro" id="IPR037171">
    <property type="entry name" value="NagB/RpiA_transferase-like"/>
</dbReference>
<dbReference type="Gene3D" id="3.40.50.10470">
    <property type="entry name" value="Translation initiation factor eif-2b, domain 2"/>
    <property type="match status" value="1"/>
</dbReference>
<proteinExistence type="predicted"/>
<sequence length="404" mass="45625">MALDGLLDVADHQCLIAKQLRETGAKPTWDIHWHALRLAAYHFIYSSHLRPNVMTRVAVLTELKRISQEQAIRLDPTSIWNILRHQVSKRKTRSSGTPWSFSAFATKRMIVPVAASGSDNDKGQTQQFARIDIITVCSNLTLEAVTEFVKDQQKDIALNLTIVETQPNCDAARLTAQLTEALPRMKTKPHVNIKIVPQSRTYLHISNKSIILLAADYTTSTGHVIAKCGSAQLASIANSYAKDKHCEVVVLMEEEGIAGPLTHDLKNLRDSAKRQAESKTVRELRFKNIRKITVIELDYEKQLKRDDDNGAHATWPEDVREKLLPYTTGQHNDQNSKISVKAVRHSVDVVDEAHIDHYISSIGEMSQLEILNKSIEWTRNEKKVFGDLYDGYLLTSGWQKDSKT</sequence>
<keyword evidence="2" id="KW-1185">Reference proteome</keyword>
<name>A0ABR0RGP8_9EURO</name>
<dbReference type="GeneID" id="90002163"/>
<dbReference type="EMBL" id="JAVHJV010000011">
    <property type="protein sequence ID" value="KAK5939410.1"/>
    <property type="molecule type" value="Genomic_DNA"/>
</dbReference>
<dbReference type="Proteomes" id="UP001334248">
    <property type="component" value="Unassembled WGS sequence"/>
</dbReference>
<evidence type="ECO:0000313" key="1">
    <source>
        <dbReference type="EMBL" id="KAK5939410.1"/>
    </source>
</evidence>
<dbReference type="InterPro" id="IPR042529">
    <property type="entry name" value="IF_2B-like_C"/>
</dbReference>
<accession>A0ABR0RGP8</accession>